<evidence type="ECO:0000256" key="7">
    <source>
        <dbReference type="ARBA" id="ARBA00043224"/>
    </source>
</evidence>
<keyword evidence="4 9" id="KW-0378">Hydrolase</keyword>
<keyword evidence="3" id="KW-0479">Metal-binding</keyword>
<evidence type="ECO:0000256" key="1">
    <source>
        <dbReference type="ARBA" id="ARBA00006336"/>
    </source>
</evidence>
<proteinExistence type="inferred from homology"/>
<dbReference type="GO" id="GO:0019363">
    <property type="term" value="P:pyridine nucleotide biosynthetic process"/>
    <property type="evidence" value="ECO:0007669"/>
    <property type="project" value="UniProtKB-KW"/>
</dbReference>
<dbReference type="GO" id="GO:0008936">
    <property type="term" value="F:nicotinamidase activity"/>
    <property type="evidence" value="ECO:0007669"/>
    <property type="project" value="UniProtKB-EC"/>
</dbReference>
<organism evidence="9 10">
    <name type="scientific">Exophiala dermatitidis</name>
    <name type="common">Black yeast-like fungus</name>
    <name type="synonym">Wangiella dermatitidis</name>
    <dbReference type="NCBI Taxonomy" id="5970"/>
    <lineage>
        <taxon>Eukaryota</taxon>
        <taxon>Fungi</taxon>
        <taxon>Dikarya</taxon>
        <taxon>Ascomycota</taxon>
        <taxon>Pezizomycotina</taxon>
        <taxon>Eurotiomycetes</taxon>
        <taxon>Chaetothyriomycetidae</taxon>
        <taxon>Chaetothyriales</taxon>
        <taxon>Herpotrichiellaceae</taxon>
        <taxon>Exophiala</taxon>
    </lineage>
</organism>
<dbReference type="EC" id="3.5.1.19" evidence="6"/>
<dbReference type="PANTHER" id="PTHR11080">
    <property type="entry name" value="PYRAZINAMIDASE/NICOTINAMIDASE"/>
    <property type="match status" value="1"/>
</dbReference>
<feature type="domain" description="Isochorismatase-like" evidence="8">
    <location>
        <begin position="6"/>
        <end position="222"/>
    </location>
</feature>
<comment type="similarity">
    <text evidence="1">Belongs to the isochorismatase family.</text>
</comment>
<evidence type="ECO:0000259" key="8">
    <source>
        <dbReference type="Pfam" id="PF00857"/>
    </source>
</evidence>
<dbReference type="CDD" id="cd01011">
    <property type="entry name" value="nicotinamidase"/>
    <property type="match status" value="1"/>
</dbReference>
<dbReference type="PANTHER" id="PTHR11080:SF2">
    <property type="entry name" value="LD05707P"/>
    <property type="match status" value="1"/>
</dbReference>
<dbReference type="SUPFAM" id="SSF52499">
    <property type="entry name" value="Isochorismatase-like hydrolases"/>
    <property type="match status" value="1"/>
</dbReference>
<protein>
    <recommendedName>
        <fullName evidence="6">nicotinamidase</fullName>
        <ecNumber evidence="6">3.5.1.19</ecNumber>
    </recommendedName>
    <alternativeName>
        <fullName evidence="7">Nicotinamide deamidase</fullName>
    </alternativeName>
</protein>
<dbReference type="AlphaFoldDB" id="A0AAN6IV93"/>
<sequence>MAFKPALIVVDMQHDFCPPDGSLAVPGGKDIVPLINQLLDSPSFAVKIATQDWHPADHISFAANHTPPHNKPFESFVEVNNIVGNRPEQTMMQRLWPIHCVQNTRGADIIEEIDLSKVNVNVKKGMDARVEMYSAFSDSFGNLTSGAGGVSLDLASLLHSHNITDVYVVGLAGDYCVKDTALGAAKAGFKTYVIEEGQKCVDPGAWDDVKLALSQGLVSVVSAQGPEVRRVL</sequence>
<evidence type="ECO:0000256" key="3">
    <source>
        <dbReference type="ARBA" id="ARBA00022723"/>
    </source>
</evidence>
<dbReference type="InterPro" id="IPR000868">
    <property type="entry name" value="Isochorismatase-like_dom"/>
</dbReference>
<name>A0AAN6IV93_EXODE</name>
<dbReference type="Pfam" id="PF00857">
    <property type="entry name" value="Isochorismatase"/>
    <property type="match status" value="1"/>
</dbReference>
<gene>
    <name evidence="9" type="primary">PNC1</name>
    <name evidence="9" type="ORF">HRR80_003679</name>
</gene>
<dbReference type="Gene3D" id="3.40.50.850">
    <property type="entry name" value="Isochorismatase-like"/>
    <property type="match status" value="1"/>
</dbReference>
<evidence type="ECO:0000256" key="2">
    <source>
        <dbReference type="ARBA" id="ARBA00022642"/>
    </source>
</evidence>
<dbReference type="InterPro" id="IPR036380">
    <property type="entry name" value="Isochorismatase-like_sf"/>
</dbReference>
<comment type="caution">
    <text evidence="9">The sequence shown here is derived from an EMBL/GenBank/DDBJ whole genome shotgun (WGS) entry which is preliminary data.</text>
</comment>
<evidence type="ECO:0000256" key="6">
    <source>
        <dbReference type="ARBA" id="ARBA00039017"/>
    </source>
</evidence>
<dbReference type="EMBL" id="JAJGCB010000005">
    <property type="protein sequence ID" value="KAJ8992579.1"/>
    <property type="molecule type" value="Genomic_DNA"/>
</dbReference>
<evidence type="ECO:0000256" key="5">
    <source>
        <dbReference type="ARBA" id="ARBA00037900"/>
    </source>
</evidence>
<dbReference type="InterPro" id="IPR052347">
    <property type="entry name" value="Isochorismatase_Nicotinamidase"/>
</dbReference>
<evidence type="ECO:0000313" key="9">
    <source>
        <dbReference type="EMBL" id="KAJ8992579.1"/>
    </source>
</evidence>
<evidence type="ECO:0000313" key="10">
    <source>
        <dbReference type="Proteomes" id="UP001161757"/>
    </source>
</evidence>
<reference evidence="9" key="1">
    <citation type="submission" date="2023-01" db="EMBL/GenBank/DDBJ databases">
        <title>Exophiala dermititidis isolated from Cystic Fibrosis Patient.</title>
        <authorList>
            <person name="Kurbessoian T."/>
            <person name="Crocker A."/>
            <person name="Murante D."/>
            <person name="Hogan D.A."/>
            <person name="Stajich J.E."/>
        </authorList>
    </citation>
    <scope>NUCLEOTIDE SEQUENCE</scope>
    <source>
        <strain evidence="9">Ex8</strain>
    </source>
</reference>
<dbReference type="GO" id="GO:0046872">
    <property type="term" value="F:metal ion binding"/>
    <property type="evidence" value="ECO:0007669"/>
    <property type="project" value="UniProtKB-KW"/>
</dbReference>
<keyword evidence="2" id="KW-0662">Pyridine nucleotide biosynthesis</keyword>
<accession>A0AAN6IV93</accession>
<evidence type="ECO:0000256" key="4">
    <source>
        <dbReference type="ARBA" id="ARBA00022801"/>
    </source>
</evidence>
<dbReference type="Proteomes" id="UP001161757">
    <property type="component" value="Unassembled WGS sequence"/>
</dbReference>
<comment type="pathway">
    <text evidence="5">Cofactor biosynthesis; nicotinate biosynthesis; nicotinate from nicotinamide: step 1/1.</text>
</comment>